<protein>
    <submittedName>
        <fullName evidence="1">Uncharacterized protein</fullName>
    </submittedName>
</protein>
<proteinExistence type="predicted"/>
<dbReference type="RefSeq" id="WP_349220067.1">
    <property type="nucleotide sequence ID" value="NZ_JBBMFD010000018.1"/>
</dbReference>
<gene>
    <name evidence="1" type="ORF">WMO26_09970</name>
</gene>
<organism evidence="1 2">
    <name type="scientific">Solibaculum intestinale</name>
    <dbReference type="NCBI Taxonomy" id="3133165"/>
    <lineage>
        <taxon>Bacteria</taxon>
        <taxon>Bacillati</taxon>
        <taxon>Bacillota</taxon>
        <taxon>Clostridia</taxon>
        <taxon>Eubacteriales</taxon>
        <taxon>Oscillospiraceae</taxon>
        <taxon>Solibaculum</taxon>
    </lineage>
</organism>
<reference evidence="1 2" key="1">
    <citation type="submission" date="2024-03" db="EMBL/GenBank/DDBJ databases">
        <title>Human intestinal bacterial collection.</title>
        <authorList>
            <person name="Pauvert C."/>
            <person name="Hitch T.C.A."/>
            <person name="Clavel T."/>
        </authorList>
    </citation>
    <scope>NUCLEOTIDE SEQUENCE [LARGE SCALE GENOMIC DNA]</scope>
    <source>
        <strain evidence="1 2">CLA-JM-H44</strain>
    </source>
</reference>
<sequence length="144" mass="16453">MMGRGYWLPPGAKALAACDGYYIDLDAAYDKALVLSENWERFLYICSQKLMEKDGTFHFVGDWKDAGDGRKRFVLAGSPRYDVVVEEDKGYLAVFLLIPEDCKQPGRAKRSFPTELEKIKQALTELYPGHVHRRIHSREIEPIG</sequence>
<accession>A0ABV1E370</accession>
<dbReference type="Proteomes" id="UP001489509">
    <property type="component" value="Unassembled WGS sequence"/>
</dbReference>
<dbReference type="EMBL" id="JBBMFD010000018">
    <property type="protein sequence ID" value="MEQ2441150.1"/>
    <property type="molecule type" value="Genomic_DNA"/>
</dbReference>
<name>A0ABV1E370_9FIRM</name>
<keyword evidence="2" id="KW-1185">Reference proteome</keyword>
<evidence type="ECO:0000313" key="2">
    <source>
        <dbReference type="Proteomes" id="UP001489509"/>
    </source>
</evidence>
<evidence type="ECO:0000313" key="1">
    <source>
        <dbReference type="EMBL" id="MEQ2441150.1"/>
    </source>
</evidence>
<comment type="caution">
    <text evidence="1">The sequence shown here is derived from an EMBL/GenBank/DDBJ whole genome shotgun (WGS) entry which is preliminary data.</text>
</comment>